<accession>A0A375A7A6</accession>
<dbReference type="EMBL" id="LT615367">
    <property type="protein sequence ID" value="SLM61895.1"/>
    <property type="molecule type" value="Genomic_DNA"/>
</dbReference>
<dbReference type="AlphaFoldDB" id="A0A375A7A6"/>
<evidence type="ECO:0000313" key="1">
    <source>
        <dbReference type="EMBL" id="SLM61895.1"/>
    </source>
</evidence>
<dbReference type="Proteomes" id="UP000294820">
    <property type="component" value="Chromosome 1"/>
</dbReference>
<proteinExistence type="predicted"/>
<reference evidence="1 2" key="1">
    <citation type="submission" date="2016-09" db="EMBL/GenBank/DDBJ databases">
        <authorList>
            <person name="Reverchon S."/>
            <person name="Nasser W."/>
            <person name="Leonard S."/>
            <person name="Brochier C."/>
            <person name="Duprey A."/>
        </authorList>
    </citation>
    <scope>NUCLEOTIDE SEQUENCE [LARGE SCALE GENOMIC DNA]</scope>
    <source>
        <strain evidence="1 2">174/2</strain>
    </source>
</reference>
<gene>
    <name evidence="1" type="ORF">DAQ1742_00831</name>
</gene>
<protein>
    <submittedName>
        <fullName evidence="1">Uncharacterized protein</fullName>
    </submittedName>
</protein>
<evidence type="ECO:0000313" key="2">
    <source>
        <dbReference type="Proteomes" id="UP000294820"/>
    </source>
</evidence>
<organism evidence="1 2">
    <name type="scientific">Dickeya aquatica</name>
    <dbReference type="NCBI Taxonomy" id="1401087"/>
    <lineage>
        <taxon>Bacteria</taxon>
        <taxon>Pseudomonadati</taxon>
        <taxon>Pseudomonadota</taxon>
        <taxon>Gammaproteobacteria</taxon>
        <taxon>Enterobacterales</taxon>
        <taxon>Pectobacteriaceae</taxon>
        <taxon>Dickeya</taxon>
    </lineage>
</organism>
<sequence length="37" mass="4379">MADIYFLPLKMMFRMNTGKLTLLSSWPVWLVKGIFDD</sequence>
<name>A0A375A7A6_9GAMM</name>
<keyword evidence="2" id="KW-1185">Reference proteome</keyword>
<dbReference type="KEGG" id="daq:DAQ1742_00831"/>